<evidence type="ECO:0000313" key="5">
    <source>
        <dbReference type="Proteomes" id="UP000649739"/>
    </source>
</evidence>
<evidence type="ECO:0000256" key="2">
    <source>
        <dbReference type="ARBA" id="ARBA00023315"/>
    </source>
</evidence>
<dbReference type="RefSeq" id="WP_189172129.1">
    <property type="nucleotide sequence ID" value="NZ_BMQB01000013.1"/>
</dbReference>
<dbReference type="InterPro" id="IPR000182">
    <property type="entry name" value="GNAT_dom"/>
</dbReference>
<evidence type="ECO:0000256" key="1">
    <source>
        <dbReference type="ARBA" id="ARBA00022679"/>
    </source>
</evidence>
<feature type="domain" description="N-acetyltransferase" evidence="3">
    <location>
        <begin position="5"/>
        <end position="181"/>
    </location>
</feature>
<dbReference type="PANTHER" id="PTHR43877">
    <property type="entry name" value="AMINOALKYLPHOSPHONATE N-ACETYLTRANSFERASE-RELATED-RELATED"/>
    <property type="match status" value="1"/>
</dbReference>
<evidence type="ECO:0000313" key="4">
    <source>
        <dbReference type="EMBL" id="GGK09470.1"/>
    </source>
</evidence>
<dbReference type="InterPro" id="IPR016181">
    <property type="entry name" value="Acyl_CoA_acyltransferase"/>
</dbReference>
<proteinExistence type="predicted"/>
<keyword evidence="1" id="KW-0808">Transferase</keyword>
<dbReference type="GO" id="GO:0016747">
    <property type="term" value="F:acyltransferase activity, transferring groups other than amino-acyl groups"/>
    <property type="evidence" value="ECO:0007669"/>
    <property type="project" value="InterPro"/>
</dbReference>
<dbReference type="SUPFAM" id="SSF55729">
    <property type="entry name" value="Acyl-CoA N-acyltransferases (Nat)"/>
    <property type="match status" value="1"/>
</dbReference>
<dbReference type="EMBL" id="BMQB01000013">
    <property type="protein sequence ID" value="GGK09470.1"/>
    <property type="molecule type" value="Genomic_DNA"/>
</dbReference>
<sequence>MTPDLEISRAEPEELPLVLALLDESAAWLQTRDIDQWPVSFSNDGTWRIDRIRSYIEHGDTYLVRRNADPIGTFTLTKSADPQFAHGWPDGPDSGGYVFRMAVSRAAAGQDVGGQILDWSAATVRGWGRPWLRVDVHRHNRQLQRYYERHGFVRVGELTAPDLTVPGRTRGSGTLMQRSTLAEGEPMPEHNWDPGGTAGAYLEAARLVESLKQDPVPDVVDPWNVALDQAARTLARRACEIKQANGMYYRPMNGKRAP</sequence>
<evidence type="ECO:0000259" key="3">
    <source>
        <dbReference type="PROSITE" id="PS51186"/>
    </source>
</evidence>
<protein>
    <recommendedName>
        <fullName evidence="3">N-acetyltransferase domain-containing protein</fullName>
    </recommendedName>
</protein>
<reference evidence="4" key="2">
    <citation type="submission" date="2020-09" db="EMBL/GenBank/DDBJ databases">
        <authorList>
            <person name="Sun Q."/>
            <person name="Ohkuma M."/>
        </authorList>
    </citation>
    <scope>NUCLEOTIDE SEQUENCE</scope>
    <source>
        <strain evidence="4">JCM 3090</strain>
    </source>
</reference>
<keyword evidence="2" id="KW-0012">Acyltransferase</keyword>
<dbReference type="Proteomes" id="UP000649739">
    <property type="component" value="Unassembled WGS sequence"/>
</dbReference>
<accession>A0A8J3BGM6</accession>
<reference evidence="4" key="1">
    <citation type="journal article" date="2014" name="Int. J. Syst. Evol. Microbiol.">
        <title>Complete genome sequence of Corynebacterium casei LMG S-19264T (=DSM 44701T), isolated from a smear-ripened cheese.</title>
        <authorList>
            <consortium name="US DOE Joint Genome Institute (JGI-PGF)"/>
            <person name="Walter F."/>
            <person name="Albersmeier A."/>
            <person name="Kalinowski J."/>
            <person name="Ruckert C."/>
        </authorList>
    </citation>
    <scope>NUCLEOTIDE SEQUENCE</scope>
    <source>
        <strain evidence="4">JCM 3090</strain>
    </source>
</reference>
<gene>
    <name evidence="4" type="ORF">GCM10010123_44190</name>
</gene>
<dbReference type="Pfam" id="PF13508">
    <property type="entry name" value="Acetyltransf_7"/>
    <property type="match status" value="1"/>
</dbReference>
<dbReference type="Gene3D" id="3.40.630.30">
    <property type="match status" value="1"/>
</dbReference>
<comment type="caution">
    <text evidence="4">The sequence shown here is derived from an EMBL/GenBank/DDBJ whole genome shotgun (WGS) entry which is preliminary data.</text>
</comment>
<dbReference type="AlphaFoldDB" id="A0A8J3BGM6"/>
<keyword evidence="5" id="KW-1185">Reference proteome</keyword>
<organism evidence="4 5">
    <name type="scientific">Pilimelia anulata</name>
    <dbReference type="NCBI Taxonomy" id="53371"/>
    <lineage>
        <taxon>Bacteria</taxon>
        <taxon>Bacillati</taxon>
        <taxon>Actinomycetota</taxon>
        <taxon>Actinomycetes</taxon>
        <taxon>Micromonosporales</taxon>
        <taxon>Micromonosporaceae</taxon>
        <taxon>Pilimelia</taxon>
    </lineage>
</organism>
<dbReference type="PANTHER" id="PTHR43877:SF2">
    <property type="entry name" value="AMINOALKYLPHOSPHONATE N-ACETYLTRANSFERASE-RELATED"/>
    <property type="match status" value="1"/>
</dbReference>
<name>A0A8J3BGM6_9ACTN</name>
<dbReference type="PROSITE" id="PS51186">
    <property type="entry name" value="GNAT"/>
    <property type="match status" value="1"/>
</dbReference>
<dbReference type="InterPro" id="IPR050832">
    <property type="entry name" value="Bact_Acetyltransf"/>
</dbReference>